<dbReference type="Pfam" id="PF00535">
    <property type="entry name" value="Glycos_transf_2"/>
    <property type="match status" value="1"/>
</dbReference>
<evidence type="ECO:0000259" key="4">
    <source>
        <dbReference type="Pfam" id="PF00535"/>
    </source>
</evidence>
<comment type="caution">
    <text evidence="5">The sequence shown here is derived from an EMBL/GenBank/DDBJ whole genome shotgun (WGS) entry which is preliminary data.</text>
</comment>
<dbReference type="Proteomes" id="UP001501074">
    <property type="component" value="Unassembled WGS sequence"/>
</dbReference>
<dbReference type="CDD" id="cd00761">
    <property type="entry name" value="Glyco_tranf_GTA_type"/>
    <property type="match status" value="1"/>
</dbReference>
<keyword evidence="6" id="KW-1185">Reference proteome</keyword>
<dbReference type="PANTHER" id="PTHR43685:SF5">
    <property type="entry name" value="GLYCOSYLTRANSFERASE EPSE-RELATED"/>
    <property type="match status" value="1"/>
</dbReference>
<comment type="similarity">
    <text evidence="1">Belongs to the glycosyltransferase 2 family.</text>
</comment>
<evidence type="ECO:0000256" key="2">
    <source>
        <dbReference type="ARBA" id="ARBA00022676"/>
    </source>
</evidence>
<dbReference type="SUPFAM" id="SSF53448">
    <property type="entry name" value="Nucleotide-diphospho-sugar transferases"/>
    <property type="match status" value="1"/>
</dbReference>
<evidence type="ECO:0000256" key="3">
    <source>
        <dbReference type="ARBA" id="ARBA00022679"/>
    </source>
</evidence>
<feature type="domain" description="Glycosyltransferase 2-like" evidence="4">
    <location>
        <begin position="8"/>
        <end position="123"/>
    </location>
</feature>
<accession>A0ABP6ZTJ7</accession>
<evidence type="ECO:0000313" key="6">
    <source>
        <dbReference type="Proteomes" id="UP001501074"/>
    </source>
</evidence>
<dbReference type="InterPro" id="IPR001173">
    <property type="entry name" value="Glyco_trans_2-like"/>
</dbReference>
<dbReference type="Gene3D" id="3.90.550.10">
    <property type="entry name" value="Spore Coat Polysaccharide Biosynthesis Protein SpsA, Chain A"/>
    <property type="match status" value="1"/>
</dbReference>
<gene>
    <name evidence="5" type="ORF">GCM10022223_37920</name>
</gene>
<dbReference type="InterPro" id="IPR029044">
    <property type="entry name" value="Nucleotide-diphossugar_trans"/>
</dbReference>
<evidence type="ECO:0000256" key="1">
    <source>
        <dbReference type="ARBA" id="ARBA00006739"/>
    </source>
</evidence>
<keyword evidence="2" id="KW-0328">Glycosyltransferase</keyword>
<keyword evidence="3" id="KW-0808">Transferase</keyword>
<dbReference type="EMBL" id="BAAAZO010000006">
    <property type="protein sequence ID" value="GAA3617684.1"/>
    <property type="molecule type" value="Genomic_DNA"/>
</dbReference>
<sequence>MSAQATVSTVITTYNRPEGLRRALDSAGAQDVDGHEIVLINDGGSDVSAVVQEARQRTSATIRLINLSVNLGLSAARKVGIAATEGEYVAFLDDDDVWLPHHLRTALRGLGEEGVDAVYTTCLVAHAPAEPGQVVPSRHRFDHAFNPDLLAVTNLTPVISVVTRRFDPHDAALNPGNVLQEDYALWLGLVNGHGWHMKHLNTPTTVYHRIAAATSMTGDAARTIAGSRKFEHGQRLLHQRWPVDPTSVAGVHREMFFRMYEVLEARLSAGLPTDMYYYERTLRLIAASINGDLPREETKKQLALVADPATSPALHHEEVIW</sequence>
<dbReference type="RefSeq" id="WP_231482370.1">
    <property type="nucleotide sequence ID" value="NZ_BAAAZO010000006.1"/>
</dbReference>
<evidence type="ECO:0000313" key="5">
    <source>
        <dbReference type="EMBL" id="GAA3617684.1"/>
    </source>
</evidence>
<reference evidence="6" key="1">
    <citation type="journal article" date="2019" name="Int. J. Syst. Evol. Microbiol.">
        <title>The Global Catalogue of Microorganisms (GCM) 10K type strain sequencing project: providing services to taxonomists for standard genome sequencing and annotation.</title>
        <authorList>
            <consortium name="The Broad Institute Genomics Platform"/>
            <consortium name="The Broad Institute Genome Sequencing Center for Infectious Disease"/>
            <person name="Wu L."/>
            <person name="Ma J."/>
        </authorList>
    </citation>
    <scope>NUCLEOTIDE SEQUENCE [LARGE SCALE GENOMIC DNA]</scope>
    <source>
        <strain evidence="6">JCM 16902</strain>
    </source>
</reference>
<protein>
    <recommendedName>
        <fullName evidence="4">Glycosyltransferase 2-like domain-containing protein</fullName>
    </recommendedName>
</protein>
<name>A0ABP6ZTJ7_9ACTN</name>
<organism evidence="5 6">
    <name type="scientific">Kineosporia mesophila</name>
    <dbReference type="NCBI Taxonomy" id="566012"/>
    <lineage>
        <taxon>Bacteria</taxon>
        <taxon>Bacillati</taxon>
        <taxon>Actinomycetota</taxon>
        <taxon>Actinomycetes</taxon>
        <taxon>Kineosporiales</taxon>
        <taxon>Kineosporiaceae</taxon>
        <taxon>Kineosporia</taxon>
    </lineage>
</organism>
<proteinExistence type="inferred from homology"/>
<dbReference type="PANTHER" id="PTHR43685">
    <property type="entry name" value="GLYCOSYLTRANSFERASE"/>
    <property type="match status" value="1"/>
</dbReference>
<dbReference type="InterPro" id="IPR050834">
    <property type="entry name" value="Glycosyltransf_2"/>
</dbReference>